<evidence type="ECO:0000313" key="1">
    <source>
        <dbReference type="EMBL" id="WWQ62079.1"/>
    </source>
</evidence>
<sequence length="73" mass="7849">MVTGYLAYVVISAFFPGLMRTRVVGHLSTGLCLMAALVAAMLVASVRSGHHEDRLGSPDTERLDVTGSQELWS</sequence>
<keyword evidence="2" id="KW-1185">Reference proteome</keyword>
<reference evidence="1" key="1">
    <citation type="journal article" date="2025" name="Int. J. Syst. Evol. Microbiol.">
        <title>Streptomyces citrinus sp. nov., with yellow diffusible pigment.</title>
        <authorList>
            <person name="He Y."/>
            <person name="Yang E."/>
            <person name="Xu J."/>
            <person name="Sun Y."/>
            <person name="Sun L."/>
        </authorList>
    </citation>
    <scope>NUCLEOTIDE SEQUENCE</scope>
    <source>
        <strain evidence="1">Q6</strain>
    </source>
</reference>
<evidence type="ECO:0000313" key="2">
    <source>
        <dbReference type="Proteomes" id="UP001432251"/>
    </source>
</evidence>
<gene>
    <name evidence="1" type="ORF">V2W30_00970</name>
</gene>
<proteinExistence type="predicted"/>
<name>A0ACD5A4H1_9ACTN</name>
<dbReference type="Proteomes" id="UP001432251">
    <property type="component" value="Chromosome"/>
</dbReference>
<organism evidence="1 2">
    <name type="scientific">Streptomyces citrinus</name>
    <dbReference type="NCBI Taxonomy" id="3118173"/>
    <lineage>
        <taxon>Bacteria</taxon>
        <taxon>Bacillati</taxon>
        <taxon>Actinomycetota</taxon>
        <taxon>Actinomycetes</taxon>
        <taxon>Kitasatosporales</taxon>
        <taxon>Streptomycetaceae</taxon>
        <taxon>Streptomyces</taxon>
    </lineage>
</organism>
<protein>
    <submittedName>
        <fullName evidence="1">Uncharacterized protein</fullName>
    </submittedName>
</protein>
<dbReference type="EMBL" id="CP146022">
    <property type="protein sequence ID" value="WWQ62079.1"/>
    <property type="molecule type" value="Genomic_DNA"/>
</dbReference>
<accession>A0ACD5A4H1</accession>